<dbReference type="Proteomes" id="UP001156441">
    <property type="component" value="Unassembled WGS sequence"/>
</dbReference>
<dbReference type="InterPro" id="IPR017853">
    <property type="entry name" value="GH"/>
</dbReference>
<dbReference type="Pfam" id="PF01183">
    <property type="entry name" value="Glyco_hydro_25"/>
    <property type="match status" value="1"/>
</dbReference>
<reference evidence="5 6" key="1">
    <citation type="submission" date="2021-02" db="EMBL/GenBank/DDBJ databases">
        <title>Actinophytocola xerophila sp. nov., isolated from soil of cotton cropping field.</title>
        <authorList>
            <person name="Huang R."/>
            <person name="Chen X."/>
            <person name="Ge X."/>
            <person name="Liu W."/>
        </authorList>
    </citation>
    <scope>NUCLEOTIDE SEQUENCE [LARGE SCALE GENOMIC DNA]</scope>
    <source>
        <strain evidence="5 6">S1-96</strain>
    </source>
</reference>
<dbReference type="PROSITE" id="PS51904">
    <property type="entry name" value="GLYCOSYL_HYDROL_F25_2"/>
    <property type="match status" value="1"/>
</dbReference>
<gene>
    <name evidence="5" type="ORF">JT362_07470</name>
</gene>
<dbReference type="InterPro" id="IPR002053">
    <property type="entry name" value="Glyco_hydro_25"/>
</dbReference>
<feature type="region of interest" description="Disordered" evidence="4">
    <location>
        <begin position="35"/>
        <end position="60"/>
    </location>
</feature>
<sequence length="648" mass="67294">MAGRVLGGVLAAALAAGVLVAIAPVASGAPIVTGGVERDNVDNTHSPRTTAELDEERAENPPAMAAADVEGIDVASHQHPNGAAIDWGQVAGAGYRSVSIKASEGTYYTNPYYAGDRAGAAAAGMYTFAYHFAIPNWSNGTEQADYFLDRAAYRQDGDTLPPALDVEANPYVGDDGTDACYGLSDAQMVAWIRDFLAEVKRRTGVDAIIYTSASWWRDCTGGTSAFAGHPLWVASYASTPTMPPGWPDYTMWQYTNQGSVPGIAAATDLNYISGGEATLSALATQAADPAGYTATDPVRVLDTRNAVGVGTRTPLGPRGSVTLDLSGRLPATATAAVLNVTGLASAATYVTVWPNGAPRPSVSNLNLTGDETRPNLVTVKVGADRQVRLYNHNGNTHLLADLAGWYATDATGLFTPQAPERVLDTRPGAPLGTRTTRTLDLAPFVPADATAVTLNLTGVGATGTTYVSAWPSGQPRPAVSNLNLADANATPNLVTVKLGDDRAVDLYNHWGTVDLLADLAGWYAPGAGSSFVAVTPWRLLDTRTKAVTWVPTGGTGHSIALDTTDTADVTGAVVNLTGVSPSTATYVTAHPRTSATPARPGASNLNLVRGQTASNLASTSVGPDGEVWLYNNAGTVDLIADVAGYFTR</sequence>
<protein>
    <recommendedName>
        <fullName evidence="7">Lysozyme</fullName>
    </recommendedName>
</protein>
<keyword evidence="3" id="KW-0326">Glycosidase</keyword>
<keyword evidence="2" id="KW-0378">Hydrolase</keyword>
<accession>A0ABT2J6Q9</accession>
<dbReference type="EMBL" id="JAFFZE010000006">
    <property type="protein sequence ID" value="MCT2582954.1"/>
    <property type="molecule type" value="Genomic_DNA"/>
</dbReference>
<comment type="similarity">
    <text evidence="1">Belongs to the glycosyl hydrolase 25 family.</text>
</comment>
<evidence type="ECO:0000256" key="1">
    <source>
        <dbReference type="ARBA" id="ARBA00010646"/>
    </source>
</evidence>
<dbReference type="SUPFAM" id="SSF51445">
    <property type="entry name" value="(Trans)glycosidases"/>
    <property type="match status" value="1"/>
</dbReference>
<evidence type="ECO:0000313" key="5">
    <source>
        <dbReference type="EMBL" id="MCT2582954.1"/>
    </source>
</evidence>
<comment type="caution">
    <text evidence="5">The sequence shown here is derived from an EMBL/GenBank/DDBJ whole genome shotgun (WGS) entry which is preliminary data.</text>
</comment>
<evidence type="ECO:0000256" key="4">
    <source>
        <dbReference type="SAM" id="MobiDB-lite"/>
    </source>
</evidence>
<dbReference type="PANTHER" id="PTHR34135:SF2">
    <property type="entry name" value="LYSOZYME"/>
    <property type="match status" value="1"/>
</dbReference>
<evidence type="ECO:0000313" key="6">
    <source>
        <dbReference type="Proteomes" id="UP001156441"/>
    </source>
</evidence>
<evidence type="ECO:0008006" key="7">
    <source>
        <dbReference type="Google" id="ProtNLM"/>
    </source>
</evidence>
<evidence type="ECO:0000256" key="2">
    <source>
        <dbReference type="ARBA" id="ARBA00022801"/>
    </source>
</evidence>
<evidence type="ECO:0000256" key="3">
    <source>
        <dbReference type="ARBA" id="ARBA00023295"/>
    </source>
</evidence>
<dbReference type="RefSeq" id="WP_260190290.1">
    <property type="nucleotide sequence ID" value="NZ_JAFFZE010000006.1"/>
</dbReference>
<name>A0ABT2J6Q9_9PSEU</name>
<dbReference type="SMART" id="SM00641">
    <property type="entry name" value="Glyco_25"/>
    <property type="match status" value="1"/>
</dbReference>
<dbReference type="InterPro" id="IPR018077">
    <property type="entry name" value="Glyco_hydro_fam25_subgr"/>
</dbReference>
<dbReference type="Gene3D" id="3.20.20.80">
    <property type="entry name" value="Glycosidases"/>
    <property type="match status" value="1"/>
</dbReference>
<organism evidence="5 6">
    <name type="scientific">Actinophytocola gossypii</name>
    <dbReference type="NCBI Taxonomy" id="2812003"/>
    <lineage>
        <taxon>Bacteria</taxon>
        <taxon>Bacillati</taxon>
        <taxon>Actinomycetota</taxon>
        <taxon>Actinomycetes</taxon>
        <taxon>Pseudonocardiales</taxon>
        <taxon>Pseudonocardiaceae</taxon>
    </lineage>
</organism>
<proteinExistence type="inferred from homology"/>
<dbReference type="PANTHER" id="PTHR34135">
    <property type="entry name" value="LYSOZYME"/>
    <property type="match status" value="1"/>
</dbReference>
<keyword evidence="6" id="KW-1185">Reference proteome</keyword>